<evidence type="ECO:0000313" key="3">
    <source>
        <dbReference type="Proteomes" id="UP000676169"/>
    </source>
</evidence>
<gene>
    <name evidence="2" type="ORF">KBB96_18135</name>
</gene>
<dbReference type="PANTHER" id="PTHR41878">
    <property type="entry name" value="LEXA REPRESSOR-RELATED"/>
    <property type="match status" value="1"/>
</dbReference>
<dbReference type="KEGG" id="lamb:KBB96_18135"/>
<dbReference type="InterPro" id="IPR024047">
    <property type="entry name" value="MM3350-like_sf"/>
</dbReference>
<dbReference type="Pfam" id="PF07929">
    <property type="entry name" value="PRiA4_ORF3"/>
    <property type="match status" value="1"/>
</dbReference>
<dbReference type="SUPFAM" id="SSF159941">
    <property type="entry name" value="MM3350-like"/>
    <property type="match status" value="1"/>
</dbReference>
<name>A0A975G8I8_9BACT</name>
<keyword evidence="3" id="KW-1185">Reference proteome</keyword>
<dbReference type="AlphaFoldDB" id="A0A975G8I8"/>
<organism evidence="2 3">
    <name type="scientific">Luteolibacter ambystomatis</name>
    <dbReference type="NCBI Taxonomy" id="2824561"/>
    <lineage>
        <taxon>Bacteria</taxon>
        <taxon>Pseudomonadati</taxon>
        <taxon>Verrucomicrobiota</taxon>
        <taxon>Verrucomicrobiia</taxon>
        <taxon>Verrucomicrobiales</taxon>
        <taxon>Verrucomicrobiaceae</taxon>
        <taxon>Luteolibacter</taxon>
    </lineage>
</organism>
<dbReference type="RefSeq" id="WP_211630907.1">
    <property type="nucleotide sequence ID" value="NZ_CP073100.1"/>
</dbReference>
<reference evidence="2" key="1">
    <citation type="submission" date="2021-04" db="EMBL/GenBank/DDBJ databases">
        <title>Luteolibacter sp. 32A isolated from the skin of an Anderson's salamander (Ambystoma andersonii).</title>
        <authorList>
            <person name="Spergser J."/>
            <person name="Busse H.-J."/>
        </authorList>
    </citation>
    <scope>NUCLEOTIDE SEQUENCE</scope>
    <source>
        <strain evidence="2">32A</strain>
    </source>
</reference>
<dbReference type="PANTHER" id="PTHR41878:SF1">
    <property type="entry name" value="TNPR PROTEIN"/>
    <property type="match status" value="1"/>
</dbReference>
<dbReference type="Gene3D" id="3.10.290.30">
    <property type="entry name" value="MM3350-like"/>
    <property type="match status" value="1"/>
</dbReference>
<evidence type="ECO:0000259" key="1">
    <source>
        <dbReference type="Pfam" id="PF07929"/>
    </source>
</evidence>
<feature type="domain" description="Plasmid pRiA4b Orf3-like" evidence="1">
    <location>
        <begin position="6"/>
        <end position="149"/>
    </location>
</feature>
<evidence type="ECO:0000313" key="2">
    <source>
        <dbReference type="EMBL" id="QUE50768.1"/>
    </source>
</evidence>
<proteinExistence type="predicted"/>
<protein>
    <submittedName>
        <fullName evidence="2">Plasmid pRiA4b ORF-3 family protein</fullName>
    </submittedName>
</protein>
<dbReference type="EMBL" id="CP073100">
    <property type="protein sequence ID" value="QUE50768.1"/>
    <property type="molecule type" value="Genomic_DNA"/>
</dbReference>
<dbReference type="Proteomes" id="UP000676169">
    <property type="component" value="Chromosome"/>
</dbReference>
<sequence>MSAARYVIKVFLYQITPQIWRSFSISEDATFRDLHEAIQDAMGWEAKHPHEFRHGKGKRLVDVIGPVGLQELVPGEFQDELGITIKQFIGRQRPPVRILYRYDFADEWIHEVVFEKKIEGEAGGPEMIGGDRACPPEDFGGAFAFMQALAGDIEWMNPGYDPIPFDPKKVKFGARQRGTKRKK</sequence>
<dbReference type="InterPro" id="IPR012912">
    <property type="entry name" value="Plasmid_pRiA4b_Orf3-like"/>
</dbReference>
<accession>A0A975G8I8</accession>